<sequence>MTLFDFSYLSEHHALTTEDIPNILHRCPLENLMQAEGMADMVAFYQAEIKGLGPDVAAAYFAGWFGYVCTGFQYLISRYHAAPDFSPANLEVQFYKKNHHTWLTFKIKDSRVATRQRDQHDRASWRKEALEIFYTQTVRPLFDTLSHATGHDLHQIWGQVVMAMYWSREKWLNVFETVEARKLMEEDYHFVTAEMAPEIFGRKKNPYQTKLSFVKSPRDPEAMIPRKATCCLAYRTENGHGYCYTCPRISEEEREEKRLRFLAEQEAKAK</sequence>
<gene>
    <name evidence="2" type="ORF">NDK47_02330</name>
</gene>
<evidence type="ECO:0000313" key="3">
    <source>
        <dbReference type="Proteomes" id="UP001056500"/>
    </source>
</evidence>
<feature type="domain" description="Ferric siderophore reductase C-terminal" evidence="1">
    <location>
        <begin position="228"/>
        <end position="248"/>
    </location>
</feature>
<protein>
    <submittedName>
        <fullName evidence="2">(2Fe-2S)-binding protein</fullName>
    </submittedName>
</protein>
<name>A0ABY4WGE0_9BACL</name>
<dbReference type="RefSeq" id="WP_251873292.1">
    <property type="nucleotide sequence ID" value="NZ_CP098755.1"/>
</dbReference>
<dbReference type="EMBL" id="CP098755">
    <property type="protein sequence ID" value="USG66192.1"/>
    <property type="molecule type" value="Genomic_DNA"/>
</dbReference>
<accession>A0ABY4WGE0</accession>
<keyword evidence="3" id="KW-1185">Reference proteome</keyword>
<evidence type="ECO:0000313" key="2">
    <source>
        <dbReference type="EMBL" id="USG66192.1"/>
    </source>
</evidence>
<organism evidence="2 3">
    <name type="scientific">Brevibacillus ruminantium</name>
    <dbReference type="NCBI Taxonomy" id="2950604"/>
    <lineage>
        <taxon>Bacteria</taxon>
        <taxon>Bacillati</taxon>
        <taxon>Bacillota</taxon>
        <taxon>Bacilli</taxon>
        <taxon>Bacillales</taxon>
        <taxon>Paenibacillaceae</taxon>
        <taxon>Brevibacillus</taxon>
    </lineage>
</organism>
<dbReference type="Pfam" id="PF11575">
    <property type="entry name" value="FhuF_C"/>
    <property type="match status" value="1"/>
</dbReference>
<dbReference type="Proteomes" id="UP001056500">
    <property type="component" value="Chromosome"/>
</dbReference>
<evidence type="ECO:0000259" key="1">
    <source>
        <dbReference type="Pfam" id="PF11575"/>
    </source>
</evidence>
<reference evidence="2" key="1">
    <citation type="submission" date="2022-06" db="EMBL/GenBank/DDBJ databases">
        <title>Genome sequencing of Brevibacillus sp. BB3-R1.</title>
        <authorList>
            <person name="Heo J."/>
            <person name="Lee D."/>
            <person name="Won M."/>
            <person name="Han B.-H."/>
            <person name="Hong S.-B."/>
            <person name="Kwon S.-W."/>
        </authorList>
    </citation>
    <scope>NUCLEOTIDE SEQUENCE</scope>
    <source>
        <strain evidence="2">BB3-R1</strain>
    </source>
</reference>
<dbReference type="InterPro" id="IPR024726">
    <property type="entry name" value="FhuF_C"/>
</dbReference>
<proteinExistence type="predicted"/>